<sequence>MFCHVSCVVSLKDAPRNGATEDLAENEEIKSLDLDTGVRNGATEDLAENEEIKSLDLDTGVKWICMCIGSVIEIGTCHWKER</sequence>
<evidence type="ECO:0000313" key="2">
    <source>
        <dbReference type="Proteomes" id="UP000499080"/>
    </source>
</evidence>
<reference evidence="1 2" key="1">
    <citation type="journal article" date="2019" name="Sci. Rep.">
        <title>Orb-weaving spider Araneus ventricosus genome elucidates the spidroin gene catalogue.</title>
        <authorList>
            <person name="Kono N."/>
            <person name="Nakamura H."/>
            <person name="Ohtoshi R."/>
            <person name="Moran D.A.P."/>
            <person name="Shinohara A."/>
            <person name="Yoshida Y."/>
            <person name="Fujiwara M."/>
            <person name="Mori M."/>
            <person name="Tomita M."/>
            <person name="Arakawa K."/>
        </authorList>
    </citation>
    <scope>NUCLEOTIDE SEQUENCE [LARGE SCALE GENOMIC DNA]</scope>
</reference>
<gene>
    <name evidence="1" type="ORF">AVEN_16786_1</name>
</gene>
<evidence type="ECO:0000313" key="1">
    <source>
        <dbReference type="EMBL" id="GBL94259.1"/>
    </source>
</evidence>
<proteinExistence type="predicted"/>
<dbReference type="EMBL" id="BGPR01000101">
    <property type="protein sequence ID" value="GBL94259.1"/>
    <property type="molecule type" value="Genomic_DNA"/>
</dbReference>
<dbReference type="AlphaFoldDB" id="A0A4Y2BRG5"/>
<keyword evidence="2" id="KW-1185">Reference proteome</keyword>
<name>A0A4Y2BRG5_ARAVE</name>
<organism evidence="1 2">
    <name type="scientific">Araneus ventricosus</name>
    <name type="common">Orbweaver spider</name>
    <name type="synonym">Epeira ventricosa</name>
    <dbReference type="NCBI Taxonomy" id="182803"/>
    <lineage>
        <taxon>Eukaryota</taxon>
        <taxon>Metazoa</taxon>
        <taxon>Ecdysozoa</taxon>
        <taxon>Arthropoda</taxon>
        <taxon>Chelicerata</taxon>
        <taxon>Arachnida</taxon>
        <taxon>Araneae</taxon>
        <taxon>Araneomorphae</taxon>
        <taxon>Entelegynae</taxon>
        <taxon>Araneoidea</taxon>
        <taxon>Araneidae</taxon>
        <taxon>Araneus</taxon>
    </lineage>
</organism>
<accession>A0A4Y2BRG5</accession>
<comment type="caution">
    <text evidence="1">The sequence shown here is derived from an EMBL/GenBank/DDBJ whole genome shotgun (WGS) entry which is preliminary data.</text>
</comment>
<protein>
    <submittedName>
        <fullName evidence="1">Uncharacterized protein</fullName>
    </submittedName>
</protein>
<dbReference type="Proteomes" id="UP000499080">
    <property type="component" value="Unassembled WGS sequence"/>
</dbReference>